<accession>A0ABN3XUB9</accession>
<evidence type="ECO:0000313" key="3">
    <source>
        <dbReference type="Proteomes" id="UP001499930"/>
    </source>
</evidence>
<name>A0ABN3XUB9_9ACTN</name>
<gene>
    <name evidence="2" type="ORF">GCM10017559_14750</name>
</gene>
<evidence type="ECO:0000256" key="1">
    <source>
        <dbReference type="SAM" id="MobiDB-lite"/>
    </source>
</evidence>
<sequence length="105" mass="11264">MIASVTAAPVPPGWSNAWRLENVPRGRTPDPGKPAPYSFIYPCMSVERGGVRGQAISFAGIRPARARPPSPEPVAGPSRRPFRLLGKDFMTVGVAVPCHRGPFSQ</sequence>
<comment type="caution">
    <text evidence="2">The sequence shown here is derived from an EMBL/GenBank/DDBJ whole genome shotgun (WGS) entry which is preliminary data.</text>
</comment>
<reference evidence="2 3" key="1">
    <citation type="journal article" date="2019" name="Int. J. Syst. Evol. Microbiol.">
        <title>The Global Catalogue of Microorganisms (GCM) 10K type strain sequencing project: providing services to taxonomists for standard genome sequencing and annotation.</title>
        <authorList>
            <consortium name="The Broad Institute Genomics Platform"/>
            <consortium name="The Broad Institute Genome Sequencing Center for Infectious Disease"/>
            <person name="Wu L."/>
            <person name="Ma J."/>
        </authorList>
    </citation>
    <scope>NUCLEOTIDE SEQUENCE [LARGE SCALE GENOMIC DNA]</scope>
    <source>
        <strain evidence="2 3">JCM 3106</strain>
    </source>
</reference>
<dbReference type="Proteomes" id="UP001499930">
    <property type="component" value="Unassembled WGS sequence"/>
</dbReference>
<dbReference type="EMBL" id="BAAAWD010000006">
    <property type="protein sequence ID" value="GAA2995407.1"/>
    <property type="molecule type" value="Genomic_DNA"/>
</dbReference>
<keyword evidence="3" id="KW-1185">Reference proteome</keyword>
<evidence type="ECO:0000313" key="2">
    <source>
        <dbReference type="EMBL" id="GAA2995407.1"/>
    </source>
</evidence>
<protein>
    <submittedName>
        <fullName evidence="2">Uncharacterized protein</fullName>
    </submittedName>
</protein>
<organism evidence="2 3">
    <name type="scientific">Streptosporangium longisporum</name>
    <dbReference type="NCBI Taxonomy" id="46187"/>
    <lineage>
        <taxon>Bacteria</taxon>
        <taxon>Bacillati</taxon>
        <taxon>Actinomycetota</taxon>
        <taxon>Actinomycetes</taxon>
        <taxon>Streptosporangiales</taxon>
        <taxon>Streptosporangiaceae</taxon>
        <taxon>Streptosporangium</taxon>
    </lineage>
</organism>
<proteinExistence type="predicted"/>
<feature type="region of interest" description="Disordered" evidence="1">
    <location>
        <begin position="1"/>
        <end position="31"/>
    </location>
</feature>